<dbReference type="InterPro" id="IPR046341">
    <property type="entry name" value="SET_dom_sf"/>
</dbReference>
<evidence type="ECO:0000256" key="7">
    <source>
        <dbReference type="ARBA" id="ARBA00069197"/>
    </source>
</evidence>
<evidence type="ECO:0000256" key="4">
    <source>
        <dbReference type="ARBA" id="ARBA00022833"/>
    </source>
</evidence>
<dbReference type="InterPro" id="IPR023214">
    <property type="entry name" value="HAD_sf"/>
</dbReference>
<dbReference type="InterPro" id="IPR001214">
    <property type="entry name" value="SET_dom"/>
</dbReference>
<evidence type="ECO:0000313" key="11">
    <source>
        <dbReference type="Proteomes" id="UP001301958"/>
    </source>
</evidence>
<dbReference type="NCBIfam" id="TIGR01452">
    <property type="entry name" value="PGP_euk"/>
    <property type="match status" value="1"/>
</dbReference>
<dbReference type="InterPro" id="IPR006349">
    <property type="entry name" value="PGP_euk"/>
</dbReference>
<dbReference type="GO" id="GO:0008270">
    <property type="term" value="F:zinc ion binding"/>
    <property type="evidence" value="ECO:0007669"/>
    <property type="project" value="UniProtKB-KW"/>
</dbReference>
<protein>
    <recommendedName>
        <fullName evidence="7">4-nitrophenylphosphatase</fullName>
        <ecNumber evidence="6">3.1.3.41</ecNumber>
    </recommendedName>
</protein>
<comment type="caution">
    <text evidence="10">The sequence shown here is derived from an EMBL/GenBank/DDBJ whole genome shotgun (WGS) entry which is preliminary data.</text>
</comment>
<keyword evidence="11" id="KW-1185">Reference proteome</keyword>
<dbReference type="SUPFAM" id="SSF82199">
    <property type="entry name" value="SET domain"/>
    <property type="match status" value="1"/>
</dbReference>
<dbReference type="SUPFAM" id="SSF56784">
    <property type="entry name" value="HAD-like"/>
    <property type="match status" value="1"/>
</dbReference>
<keyword evidence="4" id="KW-0862">Zinc</keyword>
<reference evidence="10" key="1">
    <citation type="journal article" date="2023" name="Mol. Phylogenet. Evol.">
        <title>Genome-scale phylogeny and comparative genomics of the fungal order Sordariales.</title>
        <authorList>
            <person name="Hensen N."/>
            <person name="Bonometti L."/>
            <person name="Westerberg I."/>
            <person name="Brannstrom I.O."/>
            <person name="Guillou S."/>
            <person name="Cros-Aarteil S."/>
            <person name="Calhoun S."/>
            <person name="Haridas S."/>
            <person name="Kuo A."/>
            <person name="Mondo S."/>
            <person name="Pangilinan J."/>
            <person name="Riley R."/>
            <person name="LaButti K."/>
            <person name="Andreopoulos B."/>
            <person name="Lipzen A."/>
            <person name="Chen C."/>
            <person name="Yan M."/>
            <person name="Daum C."/>
            <person name="Ng V."/>
            <person name="Clum A."/>
            <person name="Steindorff A."/>
            <person name="Ohm R.A."/>
            <person name="Martin F."/>
            <person name="Silar P."/>
            <person name="Natvig D.O."/>
            <person name="Lalanne C."/>
            <person name="Gautier V."/>
            <person name="Ament-Velasquez S.L."/>
            <person name="Kruys A."/>
            <person name="Hutchinson M.I."/>
            <person name="Powell A.J."/>
            <person name="Barry K."/>
            <person name="Miller A.N."/>
            <person name="Grigoriev I.V."/>
            <person name="Debuchy R."/>
            <person name="Gladieux P."/>
            <person name="Hiltunen Thoren M."/>
            <person name="Johannesson H."/>
        </authorList>
    </citation>
    <scope>NUCLEOTIDE SEQUENCE</scope>
    <source>
        <strain evidence="10">CBS 990.96</strain>
    </source>
</reference>
<evidence type="ECO:0000256" key="5">
    <source>
        <dbReference type="ARBA" id="ARBA00050247"/>
    </source>
</evidence>
<dbReference type="EMBL" id="MU865490">
    <property type="protein sequence ID" value="KAK4222114.1"/>
    <property type="molecule type" value="Genomic_DNA"/>
</dbReference>
<dbReference type="InterPro" id="IPR036412">
    <property type="entry name" value="HAD-like_sf"/>
</dbReference>
<dbReference type="InterPro" id="IPR006357">
    <property type="entry name" value="HAD-SF_hydro_IIA"/>
</dbReference>
<evidence type="ECO:0000256" key="3">
    <source>
        <dbReference type="ARBA" id="ARBA00022801"/>
    </source>
</evidence>
<dbReference type="Gene3D" id="2.170.270.10">
    <property type="entry name" value="SET domain"/>
    <property type="match status" value="1"/>
</dbReference>
<dbReference type="Pfam" id="PF13242">
    <property type="entry name" value="Hydrolase_like"/>
    <property type="match status" value="1"/>
</dbReference>
<dbReference type="PANTHER" id="PTHR19288:SF46">
    <property type="entry name" value="HALOACID DEHALOGENASE-LIKE HYDROLASE DOMAIN-CONTAINING PROTEIN 2"/>
    <property type="match status" value="1"/>
</dbReference>
<keyword evidence="1" id="KW-0479">Metal-binding</keyword>
<evidence type="ECO:0000256" key="6">
    <source>
        <dbReference type="ARBA" id="ARBA00066659"/>
    </source>
</evidence>
<reference evidence="10" key="2">
    <citation type="submission" date="2023-05" db="EMBL/GenBank/DDBJ databases">
        <authorList>
            <consortium name="Lawrence Berkeley National Laboratory"/>
            <person name="Steindorff A."/>
            <person name="Hensen N."/>
            <person name="Bonometti L."/>
            <person name="Westerberg I."/>
            <person name="Brannstrom I.O."/>
            <person name="Guillou S."/>
            <person name="Cros-Aarteil S."/>
            <person name="Calhoun S."/>
            <person name="Haridas S."/>
            <person name="Kuo A."/>
            <person name="Mondo S."/>
            <person name="Pangilinan J."/>
            <person name="Riley R."/>
            <person name="Labutti K."/>
            <person name="Andreopoulos B."/>
            <person name="Lipzen A."/>
            <person name="Chen C."/>
            <person name="Yanf M."/>
            <person name="Daum C."/>
            <person name="Ng V."/>
            <person name="Clum A."/>
            <person name="Ohm R."/>
            <person name="Martin F."/>
            <person name="Silar P."/>
            <person name="Natvig D."/>
            <person name="Lalanne C."/>
            <person name="Gautier V."/>
            <person name="Ament-Velasquez S.L."/>
            <person name="Kruys A."/>
            <person name="Hutchinson M.I."/>
            <person name="Powell A.J."/>
            <person name="Barry K."/>
            <person name="Miller A.N."/>
            <person name="Grigoriev I.V."/>
            <person name="Debuchy R."/>
            <person name="Gladieux P."/>
            <person name="Thoren M.H."/>
            <person name="Johannesson H."/>
        </authorList>
    </citation>
    <scope>NUCLEOTIDE SEQUENCE</scope>
    <source>
        <strain evidence="10">CBS 990.96</strain>
    </source>
</reference>
<dbReference type="SUPFAM" id="SSF48452">
    <property type="entry name" value="TPR-like"/>
    <property type="match status" value="1"/>
</dbReference>
<keyword evidence="3" id="KW-0378">Hydrolase</keyword>
<dbReference type="Gene3D" id="3.40.50.1000">
    <property type="entry name" value="HAD superfamily/HAD-like"/>
    <property type="match status" value="2"/>
</dbReference>
<proteinExistence type="predicted"/>
<dbReference type="Pfam" id="PF00856">
    <property type="entry name" value="SET"/>
    <property type="match status" value="1"/>
</dbReference>
<feature type="domain" description="SET" evidence="9">
    <location>
        <begin position="600"/>
        <end position="896"/>
    </location>
</feature>
<gene>
    <name evidence="10" type="ORF">QBC38DRAFT_539765</name>
</gene>
<dbReference type="GO" id="GO:0008967">
    <property type="term" value="F:phosphoglycolate phosphatase activity"/>
    <property type="evidence" value="ECO:0007669"/>
    <property type="project" value="TreeGrafter"/>
</dbReference>
<dbReference type="GO" id="GO:0004035">
    <property type="term" value="F:alkaline phosphatase activity"/>
    <property type="evidence" value="ECO:0007669"/>
    <property type="project" value="TreeGrafter"/>
</dbReference>
<dbReference type="InterPro" id="IPR011990">
    <property type="entry name" value="TPR-like_helical_dom_sf"/>
</dbReference>
<evidence type="ECO:0000256" key="2">
    <source>
        <dbReference type="ARBA" id="ARBA00022771"/>
    </source>
</evidence>
<dbReference type="EC" id="3.1.3.41" evidence="6"/>
<dbReference type="FunFam" id="3.40.50.1000:FF:000039">
    <property type="entry name" value="Phosphoglycolate phosphatase"/>
    <property type="match status" value="1"/>
</dbReference>
<dbReference type="NCBIfam" id="TIGR01460">
    <property type="entry name" value="HAD-SF-IIA"/>
    <property type="match status" value="1"/>
</dbReference>
<sequence length="950" mass="105417">MANPKYLTGDVAAINEFIDRFDVFLLDCDGVIWSGDHVYEGVIETLELLRSRGKKTVFVTNNSTKSRQEYLKKFTGLGIPSDVEEIFGSAYSASIYISRILKLEAPKNKVFVVGEAGIEQELKSENIPFIGGTDPAFRRDITPEDFKGLADGSLLDPEVGCVLAGLDFHFNYLKLSHALQYLRRGAVFLATNVDSTFPMSNGFFPGAGSISMPLIYATGQKPVALGKPSQAMMDAVEGKFQLNRERTCMIGDRLDTDIKFGVEGKLGGTLAVLTGVSKKEDWEAADAVAVPAYYVDKLGDLAGPGQKVEDVRTLGQLPDRSPASPRSNLPSLPANTAYQLPKLFLFFLDRPILGGRPTDLVTSFPDLHRSTMEAAESPSVPDEKAQLLHQRQRLTAELVNSPYDLILYLERSVVYSHLGYPDLAAGDAYRALLLADEVRDESFEYHQQAKEALKGYSPIPCPDVLNHGALADGIPAMINPEDIETSQPQNILAHLASIRCFQILSLSLLLCGCLKSALQFCERGLSTTPTNKELLEIKGYIEQVGRRRLRRPADASIDINDLPDRGVVRREVYPWNNYEPDRFSEESLSFLNQRLATMAPKCEVRVSTLPVLLEGDAGRDGDDDSIPTCNQLGLFAKEDIAAGETVLEEYSLLTANNRHKESSCDACGSELPPLSNDDSSAVSCPECYDTIFCDEFCYSRAQDQYHPAVCDTDVDSIAKDPDAADIDQSLYLLLLARLLAMSTHQEIHPLEVNEIKYIWGDFVPSELNDIDCSINAEPPPEWTLPFSFKYNIEIPLHLLEKMEIDIYESLDKHDLWVFNTAYAKFRGTASARKNPRDGRPDVAAVHPFWCLANHDCNPNVTWEWGGKMVLSAREMRPFGNRPGGIKANEEILNHYCDVNLPVQERREWAQGSLGGWCMCERCREESGEAKKGSNGVKGHDEDEVMVNGVH</sequence>
<dbReference type="Pfam" id="PF13344">
    <property type="entry name" value="Hydrolase_6"/>
    <property type="match status" value="1"/>
</dbReference>
<feature type="region of interest" description="Disordered" evidence="8">
    <location>
        <begin position="928"/>
        <end position="950"/>
    </location>
</feature>
<comment type="catalytic activity">
    <reaction evidence="5">
        <text>4-nitrophenyl phosphate + H2O = 4-nitrophenol + phosphate + H(+)</text>
        <dbReference type="Rhea" id="RHEA:21664"/>
        <dbReference type="ChEBI" id="CHEBI:15377"/>
        <dbReference type="ChEBI" id="CHEBI:15378"/>
        <dbReference type="ChEBI" id="CHEBI:43474"/>
        <dbReference type="ChEBI" id="CHEBI:57917"/>
        <dbReference type="ChEBI" id="CHEBI:61146"/>
        <dbReference type="EC" id="3.1.3.41"/>
    </reaction>
</comment>
<dbReference type="Proteomes" id="UP001301958">
    <property type="component" value="Unassembled WGS sequence"/>
</dbReference>
<dbReference type="PROSITE" id="PS01360">
    <property type="entry name" value="ZF_MYND_1"/>
    <property type="match status" value="1"/>
</dbReference>
<dbReference type="InterPro" id="IPR002893">
    <property type="entry name" value="Znf_MYND"/>
</dbReference>
<evidence type="ECO:0000256" key="8">
    <source>
        <dbReference type="SAM" id="MobiDB-lite"/>
    </source>
</evidence>
<evidence type="ECO:0000259" key="9">
    <source>
        <dbReference type="PROSITE" id="PS50280"/>
    </source>
</evidence>
<evidence type="ECO:0000256" key="1">
    <source>
        <dbReference type="ARBA" id="ARBA00022723"/>
    </source>
</evidence>
<dbReference type="CDD" id="cd20071">
    <property type="entry name" value="SET_SMYD"/>
    <property type="match status" value="1"/>
</dbReference>
<keyword evidence="2" id="KW-0863">Zinc-finger</keyword>
<dbReference type="AlphaFoldDB" id="A0AAN7BFJ1"/>
<dbReference type="PANTHER" id="PTHR19288">
    <property type="entry name" value="4-NITROPHENYLPHOSPHATASE-RELATED"/>
    <property type="match status" value="1"/>
</dbReference>
<dbReference type="GO" id="GO:0005737">
    <property type="term" value="C:cytoplasm"/>
    <property type="evidence" value="ECO:0007669"/>
    <property type="project" value="TreeGrafter"/>
</dbReference>
<dbReference type="PROSITE" id="PS50280">
    <property type="entry name" value="SET"/>
    <property type="match status" value="1"/>
</dbReference>
<accession>A0AAN7BFJ1</accession>
<organism evidence="10 11">
    <name type="scientific">Podospora fimiseda</name>
    <dbReference type="NCBI Taxonomy" id="252190"/>
    <lineage>
        <taxon>Eukaryota</taxon>
        <taxon>Fungi</taxon>
        <taxon>Dikarya</taxon>
        <taxon>Ascomycota</taxon>
        <taxon>Pezizomycotina</taxon>
        <taxon>Sordariomycetes</taxon>
        <taxon>Sordariomycetidae</taxon>
        <taxon>Sordariales</taxon>
        <taxon>Podosporaceae</taxon>
        <taxon>Podospora</taxon>
    </lineage>
</organism>
<name>A0AAN7BFJ1_9PEZI</name>
<evidence type="ECO:0000313" key="10">
    <source>
        <dbReference type="EMBL" id="KAK4222114.1"/>
    </source>
</evidence>